<keyword evidence="2" id="KW-0813">Transport</keyword>
<dbReference type="SUPFAM" id="SSF118215">
    <property type="entry name" value="Proton glutamate symport protein"/>
    <property type="match status" value="1"/>
</dbReference>
<keyword evidence="4" id="KW-0769">Symport</keyword>
<feature type="transmembrane region" description="Helical" evidence="8">
    <location>
        <begin position="347"/>
        <end position="369"/>
    </location>
</feature>
<protein>
    <submittedName>
        <fullName evidence="9">Dicarboxylate:amino acid:cation symporter DAACS family protein</fullName>
    </submittedName>
</protein>
<dbReference type="InterPro" id="IPR018107">
    <property type="entry name" value="Na-dicarboxylate_symporter_CS"/>
</dbReference>
<feature type="transmembrane region" description="Helical" evidence="8">
    <location>
        <begin position="208"/>
        <end position="234"/>
    </location>
</feature>
<feature type="transmembrane region" description="Helical" evidence="8">
    <location>
        <begin position="324"/>
        <end position="341"/>
    </location>
</feature>
<dbReference type="InterPro" id="IPR036458">
    <property type="entry name" value="Na:dicarbo_symporter_sf"/>
</dbReference>
<keyword evidence="10" id="KW-1185">Reference proteome</keyword>
<evidence type="ECO:0000256" key="6">
    <source>
        <dbReference type="ARBA" id="ARBA00023136"/>
    </source>
</evidence>
<accession>A0ABQ1NUJ0</accession>
<dbReference type="RefSeq" id="WP_062441908.1">
    <property type="nucleotide sequence ID" value="NZ_BMCJ01000002.1"/>
</dbReference>
<comment type="caution">
    <text evidence="9">The sequence shown here is derived from an EMBL/GenBank/DDBJ whole genome shotgun (WGS) entry which is preliminary data.</text>
</comment>
<evidence type="ECO:0000313" key="10">
    <source>
        <dbReference type="Proteomes" id="UP000619534"/>
    </source>
</evidence>
<dbReference type="InterPro" id="IPR050746">
    <property type="entry name" value="DAACS"/>
</dbReference>
<name>A0ABQ1NUJ0_9BACI</name>
<comment type="subcellular location">
    <subcellularLocation>
        <location evidence="1">Membrane</location>
        <topology evidence="1">Multi-pass membrane protein</topology>
    </subcellularLocation>
</comment>
<evidence type="ECO:0000256" key="7">
    <source>
        <dbReference type="ARBA" id="ARBA00023180"/>
    </source>
</evidence>
<feature type="transmembrane region" description="Helical" evidence="8">
    <location>
        <begin position="7"/>
        <end position="26"/>
    </location>
</feature>
<dbReference type="PANTHER" id="PTHR11958:SF63">
    <property type="entry name" value="AMINO ACID TRANSPORTER"/>
    <property type="match status" value="1"/>
</dbReference>
<evidence type="ECO:0000256" key="2">
    <source>
        <dbReference type="ARBA" id="ARBA00022448"/>
    </source>
</evidence>
<proteinExistence type="predicted"/>
<dbReference type="Gene3D" id="1.10.3860.10">
    <property type="entry name" value="Sodium:dicarboxylate symporter"/>
    <property type="match status" value="1"/>
</dbReference>
<feature type="transmembrane region" description="Helical" evidence="8">
    <location>
        <begin position="77"/>
        <end position="98"/>
    </location>
</feature>
<feature type="transmembrane region" description="Helical" evidence="8">
    <location>
        <begin position="287"/>
        <end position="312"/>
    </location>
</feature>
<dbReference type="EMBL" id="BMCJ01000002">
    <property type="protein sequence ID" value="GGC84331.1"/>
    <property type="molecule type" value="Genomic_DNA"/>
</dbReference>
<sequence>MKFLKGNLIGQIFAAFVLAIAFGTLFSNHTHLVQPLGDLFLRLIKFIIIPLILSTLIVGVANSGNVKNLGKLGGKSILYYLSTTFLAVSIGLFFAFVIKPGANLDVSVDSGETVKPGETEGIVDTFLNIVPTNPFQSLVEGSVLQVIFFALFIGIAVTSLGNKGKPVYDFFESFAQVMYKITAMVMKVAPIGVFGLIAPVVGDHGLSILAPLLKIILAMAIASILHAIIVYSIAVKAFANMNPIKFFKGISEAALVGFSTCSSAGTLPVTMKNTQENLGVSRTTSSFVLPLGATINMDGAAIYQGIAVMFVAQFYGVNLSFMELLIVVITATLASIGSAGVPGAGLVMLTMVLASVNLPLEGIALVAAIDRILDMFRTAVNVVGDASACVVVDSKKEEDEKTVATAS</sequence>
<keyword evidence="3 8" id="KW-0812">Transmembrane</keyword>
<evidence type="ECO:0000256" key="1">
    <source>
        <dbReference type="ARBA" id="ARBA00004141"/>
    </source>
</evidence>
<reference evidence="10" key="1">
    <citation type="journal article" date="2019" name="Int. J. Syst. Evol. Microbiol.">
        <title>The Global Catalogue of Microorganisms (GCM) 10K type strain sequencing project: providing services to taxonomists for standard genome sequencing and annotation.</title>
        <authorList>
            <consortium name="The Broad Institute Genomics Platform"/>
            <consortium name="The Broad Institute Genome Sequencing Center for Infectious Disease"/>
            <person name="Wu L."/>
            <person name="Ma J."/>
        </authorList>
    </citation>
    <scope>NUCLEOTIDE SEQUENCE [LARGE SCALE GENOMIC DNA]</scope>
    <source>
        <strain evidence="10">CCM 7282</strain>
    </source>
</reference>
<evidence type="ECO:0000256" key="5">
    <source>
        <dbReference type="ARBA" id="ARBA00022989"/>
    </source>
</evidence>
<dbReference type="PRINTS" id="PR00173">
    <property type="entry name" value="EDTRNSPORT"/>
</dbReference>
<evidence type="ECO:0000313" key="9">
    <source>
        <dbReference type="EMBL" id="GGC84331.1"/>
    </source>
</evidence>
<evidence type="ECO:0000256" key="8">
    <source>
        <dbReference type="SAM" id="Phobius"/>
    </source>
</evidence>
<dbReference type="PROSITE" id="PS00714">
    <property type="entry name" value="NA_DICARBOXYL_SYMP_2"/>
    <property type="match status" value="1"/>
</dbReference>
<feature type="transmembrane region" description="Helical" evidence="8">
    <location>
        <begin position="46"/>
        <end position="65"/>
    </location>
</feature>
<feature type="transmembrane region" description="Helical" evidence="8">
    <location>
        <begin position="142"/>
        <end position="160"/>
    </location>
</feature>
<keyword evidence="7" id="KW-0325">Glycoprotein</keyword>
<organism evidence="9 10">
    <name type="scientific">Thalassobacillus devorans</name>
    <dbReference type="NCBI Taxonomy" id="279813"/>
    <lineage>
        <taxon>Bacteria</taxon>
        <taxon>Bacillati</taxon>
        <taxon>Bacillota</taxon>
        <taxon>Bacilli</taxon>
        <taxon>Bacillales</taxon>
        <taxon>Bacillaceae</taxon>
        <taxon>Thalassobacillus</taxon>
    </lineage>
</organism>
<feature type="transmembrane region" description="Helical" evidence="8">
    <location>
        <begin position="246"/>
        <end position="267"/>
    </location>
</feature>
<keyword evidence="5 8" id="KW-1133">Transmembrane helix</keyword>
<dbReference type="Proteomes" id="UP000619534">
    <property type="component" value="Unassembled WGS sequence"/>
</dbReference>
<keyword evidence="6 8" id="KW-0472">Membrane</keyword>
<evidence type="ECO:0000256" key="4">
    <source>
        <dbReference type="ARBA" id="ARBA00022847"/>
    </source>
</evidence>
<gene>
    <name evidence="9" type="ORF">GCM10007216_13740</name>
</gene>
<dbReference type="InterPro" id="IPR001991">
    <property type="entry name" value="Na-dicarboxylate_symporter"/>
</dbReference>
<dbReference type="Pfam" id="PF00375">
    <property type="entry name" value="SDF"/>
    <property type="match status" value="1"/>
</dbReference>
<dbReference type="PANTHER" id="PTHR11958">
    <property type="entry name" value="SODIUM/DICARBOXYLATE SYMPORTER-RELATED"/>
    <property type="match status" value="1"/>
</dbReference>
<feature type="transmembrane region" description="Helical" evidence="8">
    <location>
        <begin position="181"/>
        <end position="202"/>
    </location>
</feature>
<evidence type="ECO:0000256" key="3">
    <source>
        <dbReference type="ARBA" id="ARBA00022692"/>
    </source>
</evidence>